<keyword evidence="3" id="KW-1185">Reference proteome</keyword>
<accession>A0AAE1L346</accession>
<reference evidence="2" key="1">
    <citation type="submission" date="2023-10" db="EMBL/GenBank/DDBJ databases">
        <title>Genome assemblies of two species of porcelain crab, Petrolisthes cinctipes and Petrolisthes manimaculis (Anomura: Porcellanidae).</title>
        <authorList>
            <person name="Angst P."/>
        </authorList>
    </citation>
    <scope>NUCLEOTIDE SEQUENCE</scope>
    <source>
        <strain evidence="2">PB745_01</strain>
        <tissue evidence="2">Gill</tissue>
    </source>
</reference>
<protein>
    <submittedName>
        <fullName evidence="2">Uncharacterized protein</fullName>
    </submittedName>
</protein>
<evidence type="ECO:0000256" key="1">
    <source>
        <dbReference type="SAM" id="MobiDB-lite"/>
    </source>
</evidence>
<dbReference type="Proteomes" id="UP001286313">
    <property type="component" value="Unassembled WGS sequence"/>
</dbReference>
<sequence length="139" mass="15416">MTQSPSYIRQELQPKTGGDTSDTKTFTHIEELWLKSLKKCKCRPTHYPIFTYPSTPTPRATLMYLTTTYSTCHVLRSHTQLLPTLRATLLYAYVPNNYLIYVLLSPPPATVLKDLSDMLIISCNSPGLGGRAAGGAPPV</sequence>
<evidence type="ECO:0000313" key="3">
    <source>
        <dbReference type="Proteomes" id="UP001286313"/>
    </source>
</evidence>
<comment type="caution">
    <text evidence="2">The sequence shown here is derived from an EMBL/GenBank/DDBJ whole genome shotgun (WGS) entry which is preliminary data.</text>
</comment>
<feature type="region of interest" description="Disordered" evidence="1">
    <location>
        <begin position="1"/>
        <end position="23"/>
    </location>
</feature>
<gene>
    <name evidence="2" type="ORF">Pcinc_005059</name>
</gene>
<proteinExistence type="predicted"/>
<organism evidence="2 3">
    <name type="scientific">Petrolisthes cinctipes</name>
    <name type="common">Flat porcelain crab</name>
    <dbReference type="NCBI Taxonomy" id="88211"/>
    <lineage>
        <taxon>Eukaryota</taxon>
        <taxon>Metazoa</taxon>
        <taxon>Ecdysozoa</taxon>
        <taxon>Arthropoda</taxon>
        <taxon>Crustacea</taxon>
        <taxon>Multicrustacea</taxon>
        <taxon>Malacostraca</taxon>
        <taxon>Eumalacostraca</taxon>
        <taxon>Eucarida</taxon>
        <taxon>Decapoda</taxon>
        <taxon>Pleocyemata</taxon>
        <taxon>Anomura</taxon>
        <taxon>Galatheoidea</taxon>
        <taxon>Porcellanidae</taxon>
        <taxon>Petrolisthes</taxon>
    </lineage>
</organism>
<dbReference type="AlphaFoldDB" id="A0AAE1L346"/>
<dbReference type="EMBL" id="JAWQEG010000377">
    <property type="protein sequence ID" value="KAK3891025.1"/>
    <property type="molecule type" value="Genomic_DNA"/>
</dbReference>
<evidence type="ECO:0000313" key="2">
    <source>
        <dbReference type="EMBL" id="KAK3891025.1"/>
    </source>
</evidence>
<name>A0AAE1L346_PETCI</name>